<evidence type="ECO:0000259" key="2">
    <source>
        <dbReference type="Pfam" id="PF10338"/>
    </source>
</evidence>
<sequence length="153" mass="17155">MAKSTRSKVKRHFRAKKREEGVYAATEAARLHRLSMKLKTLAAQEVEDEEMPEGEDRPENAEAERMDDAAGWWSSPDSIVDPPLWFAALGLVDPDDISPERMGRLCEPSTSMPMVVQKGASLSRDPPPRVRNTDKDRSGCPAAFDHLFRSPSY</sequence>
<comment type="caution">
    <text evidence="3">The sequence shown here is derived from an EMBL/GenBank/DDBJ whole genome shotgun (WGS) entry which is preliminary data.</text>
</comment>
<dbReference type="PANTHER" id="PTHR28219">
    <property type="entry name" value="UPF0642 PROTEIN YBL028C"/>
    <property type="match status" value="1"/>
</dbReference>
<feature type="domain" description="DUF2423" evidence="2">
    <location>
        <begin position="1"/>
        <end position="44"/>
    </location>
</feature>
<accession>A0A2G8STA6</accession>
<name>A0A2G8STA6_9APHY</name>
<dbReference type="Proteomes" id="UP000230002">
    <property type="component" value="Unassembled WGS sequence"/>
</dbReference>
<dbReference type="OrthoDB" id="4087970at2759"/>
<protein>
    <recommendedName>
        <fullName evidence="2">DUF2423 domain-containing protein</fullName>
    </recommendedName>
</protein>
<dbReference type="InterPro" id="IPR019434">
    <property type="entry name" value="DUF2423"/>
</dbReference>
<feature type="compositionally biased region" description="Basic and acidic residues" evidence="1">
    <location>
        <begin position="126"/>
        <end position="138"/>
    </location>
</feature>
<dbReference type="STRING" id="1077348.A0A2G8STA6"/>
<evidence type="ECO:0000313" key="3">
    <source>
        <dbReference type="EMBL" id="PIL36798.1"/>
    </source>
</evidence>
<dbReference type="Pfam" id="PF10338">
    <property type="entry name" value="YBL028C_N"/>
    <property type="match status" value="1"/>
</dbReference>
<dbReference type="PANTHER" id="PTHR28219:SF1">
    <property type="entry name" value="UPF0642 PROTEIN YBL028C"/>
    <property type="match status" value="1"/>
</dbReference>
<evidence type="ECO:0000313" key="4">
    <source>
        <dbReference type="Proteomes" id="UP000230002"/>
    </source>
</evidence>
<keyword evidence="4" id="KW-1185">Reference proteome</keyword>
<dbReference type="GO" id="GO:0030687">
    <property type="term" value="C:preribosome, large subunit precursor"/>
    <property type="evidence" value="ECO:0007669"/>
    <property type="project" value="TreeGrafter"/>
</dbReference>
<proteinExistence type="predicted"/>
<feature type="region of interest" description="Disordered" evidence="1">
    <location>
        <begin position="43"/>
        <end position="73"/>
    </location>
</feature>
<dbReference type="EMBL" id="AYKW01000001">
    <property type="protein sequence ID" value="PIL36798.1"/>
    <property type="molecule type" value="Genomic_DNA"/>
</dbReference>
<gene>
    <name evidence="3" type="ORF">GSI_00488</name>
</gene>
<reference evidence="3 4" key="1">
    <citation type="journal article" date="2015" name="Sci. Rep.">
        <title>Chromosome-level genome map provides insights into diverse defense mechanisms in the medicinal fungus Ganoderma sinense.</title>
        <authorList>
            <person name="Zhu Y."/>
            <person name="Xu J."/>
            <person name="Sun C."/>
            <person name="Zhou S."/>
            <person name="Xu H."/>
            <person name="Nelson D.R."/>
            <person name="Qian J."/>
            <person name="Song J."/>
            <person name="Luo H."/>
            <person name="Xiang L."/>
            <person name="Li Y."/>
            <person name="Xu Z."/>
            <person name="Ji A."/>
            <person name="Wang L."/>
            <person name="Lu S."/>
            <person name="Hayward A."/>
            <person name="Sun W."/>
            <person name="Li X."/>
            <person name="Schwartz D.C."/>
            <person name="Wang Y."/>
            <person name="Chen S."/>
        </authorList>
    </citation>
    <scope>NUCLEOTIDE SEQUENCE [LARGE SCALE GENOMIC DNA]</scope>
    <source>
        <strain evidence="3 4">ZZ0214-1</strain>
    </source>
</reference>
<feature type="region of interest" description="Disordered" evidence="1">
    <location>
        <begin position="100"/>
        <end position="153"/>
    </location>
</feature>
<evidence type="ECO:0000256" key="1">
    <source>
        <dbReference type="SAM" id="MobiDB-lite"/>
    </source>
</evidence>
<organism evidence="3 4">
    <name type="scientific">Ganoderma sinense ZZ0214-1</name>
    <dbReference type="NCBI Taxonomy" id="1077348"/>
    <lineage>
        <taxon>Eukaryota</taxon>
        <taxon>Fungi</taxon>
        <taxon>Dikarya</taxon>
        <taxon>Basidiomycota</taxon>
        <taxon>Agaricomycotina</taxon>
        <taxon>Agaricomycetes</taxon>
        <taxon>Polyporales</taxon>
        <taxon>Polyporaceae</taxon>
        <taxon>Ganoderma</taxon>
    </lineage>
</organism>
<feature type="compositionally biased region" description="Basic and acidic residues" evidence="1">
    <location>
        <begin position="54"/>
        <end position="68"/>
    </location>
</feature>
<dbReference type="AlphaFoldDB" id="A0A2G8STA6"/>